<keyword evidence="1" id="KW-0732">Signal</keyword>
<dbReference type="EMBL" id="SIHI01000001">
    <property type="protein sequence ID" value="TWT58542.1"/>
    <property type="molecule type" value="Genomic_DNA"/>
</dbReference>
<feature type="chain" id="PRO_5022867970" evidence="1">
    <location>
        <begin position="24"/>
        <end position="185"/>
    </location>
</feature>
<dbReference type="Pfam" id="PF20420">
    <property type="entry name" value="DUF6702"/>
    <property type="match status" value="1"/>
</dbReference>
<dbReference type="AlphaFoldDB" id="A0A5C5X9K4"/>
<proteinExistence type="predicted"/>
<accession>A0A5C5X9K4</accession>
<comment type="caution">
    <text evidence="2">The sequence shown here is derived from an EMBL/GenBank/DDBJ whole genome shotgun (WGS) entry which is preliminary data.</text>
</comment>
<feature type="signal peptide" evidence="1">
    <location>
        <begin position="1"/>
        <end position="23"/>
    </location>
</feature>
<sequence precursor="true">MNRFWILGVVVTCWLVLGNQADAHPFHSSHAEMEWNEESACFEVSVRVASIDLEKVLRKRTGRIVRIDDPSASKKIFEYVSETFEVTAGGKKLAFQSVGIDSDVRHTWIYFELKPLMGRDDLLVENKLLLEMHDQVNSVTILQPGEKQTFNFTAETDQKKLLWDAKEKSYRWGSQAAKDESRSPS</sequence>
<keyword evidence="3" id="KW-1185">Reference proteome</keyword>
<reference evidence="2 3" key="1">
    <citation type="submission" date="2019-02" db="EMBL/GenBank/DDBJ databases">
        <title>Deep-cultivation of Planctomycetes and their phenomic and genomic characterization uncovers novel biology.</title>
        <authorList>
            <person name="Wiegand S."/>
            <person name="Jogler M."/>
            <person name="Boedeker C."/>
            <person name="Pinto D."/>
            <person name="Vollmers J."/>
            <person name="Rivas-Marin E."/>
            <person name="Kohn T."/>
            <person name="Peeters S.H."/>
            <person name="Heuer A."/>
            <person name="Rast P."/>
            <person name="Oberbeckmann S."/>
            <person name="Bunk B."/>
            <person name="Jeske O."/>
            <person name="Meyerdierks A."/>
            <person name="Storesund J.E."/>
            <person name="Kallscheuer N."/>
            <person name="Luecker S."/>
            <person name="Lage O.M."/>
            <person name="Pohl T."/>
            <person name="Merkel B.J."/>
            <person name="Hornburger P."/>
            <person name="Mueller R.-W."/>
            <person name="Bruemmer F."/>
            <person name="Labrenz M."/>
            <person name="Spormann A.M."/>
            <person name="Op Den Camp H."/>
            <person name="Overmann J."/>
            <person name="Amann R."/>
            <person name="Jetten M.S.M."/>
            <person name="Mascher T."/>
            <person name="Medema M.H."/>
            <person name="Devos D.P."/>
            <person name="Kaster A.-K."/>
            <person name="Ovreas L."/>
            <person name="Rohde M."/>
            <person name="Galperin M.Y."/>
            <person name="Jogler C."/>
        </authorList>
    </citation>
    <scope>NUCLEOTIDE SEQUENCE [LARGE SCALE GENOMIC DNA]</scope>
    <source>
        <strain evidence="2 3">KOR42</strain>
    </source>
</reference>
<evidence type="ECO:0000313" key="3">
    <source>
        <dbReference type="Proteomes" id="UP000317243"/>
    </source>
</evidence>
<dbReference type="OrthoDB" id="273910at2"/>
<protein>
    <submittedName>
        <fullName evidence="2">Uncharacterized protein</fullName>
    </submittedName>
</protein>
<organism evidence="2 3">
    <name type="scientific">Thalassoglobus neptunius</name>
    <dbReference type="NCBI Taxonomy" id="1938619"/>
    <lineage>
        <taxon>Bacteria</taxon>
        <taxon>Pseudomonadati</taxon>
        <taxon>Planctomycetota</taxon>
        <taxon>Planctomycetia</taxon>
        <taxon>Planctomycetales</taxon>
        <taxon>Planctomycetaceae</taxon>
        <taxon>Thalassoglobus</taxon>
    </lineage>
</organism>
<name>A0A5C5X9K4_9PLAN</name>
<evidence type="ECO:0000256" key="1">
    <source>
        <dbReference type="SAM" id="SignalP"/>
    </source>
</evidence>
<dbReference type="Proteomes" id="UP000317243">
    <property type="component" value="Unassembled WGS sequence"/>
</dbReference>
<evidence type="ECO:0000313" key="2">
    <source>
        <dbReference type="EMBL" id="TWT58542.1"/>
    </source>
</evidence>
<dbReference type="RefSeq" id="WP_146509007.1">
    <property type="nucleotide sequence ID" value="NZ_SIHI01000001.1"/>
</dbReference>
<gene>
    <name evidence="2" type="ORF">KOR42_19230</name>
</gene>
<dbReference type="InterPro" id="IPR046525">
    <property type="entry name" value="DUF6702"/>
</dbReference>